<sequence>MTKLCIVCKKQFNAKDKNRSFFQFPIKNEARKKWLDAIGRSEVAKYTHVCSDHFDKNSFCENVTRKRLLPNAVPTRKALREKVLIDEVKNKTISNINSHNRKSHEISIKDSNVKSNNTQLMNEEEDSSANKKVTNASKIKEFQESNSDSIDEECIEKNYANKGKRKSNMLECEAEVDVSKKKYFQFDNQIECFSKADFVSDEAWLRFLKFNSVKNHLASNHRTQKFRMKKKIGSLKQFISTLKEKKSNGAAECLKGLPEHVKELIIRIKEKKSKALFPAHLRNFARTLHFYSPAAYQFARQSFEKCLPRLETLNKWEGSKDYKPGVNEDIIEYVSSIVNSEAARGKMLMFNVIFDEIDIDKLTKYYPTMQDLKAFVDLGGLLQERVIEENSELASKAIVFLLVNSNGVFKTPIAYYLLNYLKSEEKAILLQHLFVKLQEKNIDFTNKCCFDTYEANKNCSLVQSLERKRL</sequence>
<evidence type="ECO:0000256" key="3">
    <source>
        <dbReference type="ARBA" id="ARBA00022723"/>
    </source>
</evidence>
<feature type="domain" description="THAP-type" evidence="13">
    <location>
        <begin position="1"/>
        <end position="77"/>
    </location>
</feature>
<dbReference type="SMART" id="SM00692">
    <property type="entry name" value="DM3"/>
    <property type="match status" value="1"/>
</dbReference>
<dbReference type="InterPro" id="IPR026516">
    <property type="entry name" value="THAP1/10"/>
</dbReference>
<comment type="subcellular location">
    <subcellularLocation>
        <location evidence="1">Nucleus</location>
        <location evidence="1">Nucleoplasm</location>
    </subcellularLocation>
</comment>
<evidence type="ECO:0000256" key="10">
    <source>
        <dbReference type="ARBA" id="ARBA00023242"/>
    </source>
</evidence>
<dbReference type="Pfam" id="PF12017">
    <property type="entry name" value="Tnp_P_element"/>
    <property type="match status" value="1"/>
</dbReference>
<evidence type="ECO:0000256" key="9">
    <source>
        <dbReference type="ARBA" id="ARBA00023163"/>
    </source>
</evidence>
<keyword evidence="10" id="KW-0539">Nucleus</keyword>
<evidence type="ECO:0000256" key="7">
    <source>
        <dbReference type="ARBA" id="ARBA00023054"/>
    </source>
</evidence>
<dbReference type="Pfam" id="PF05485">
    <property type="entry name" value="THAP"/>
    <property type="match status" value="1"/>
</dbReference>
<evidence type="ECO:0000256" key="12">
    <source>
        <dbReference type="PROSITE-ProRule" id="PRU00309"/>
    </source>
</evidence>
<reference evidence="14" key="1">
    <citation type="submission" date="2015-12" db="EMBL/GenBank/DDBJ databases">
        <title>De novo transcriptome assembly of four potential Pierce s Disease insect vectors from Arizona vineyards.</title>
        <authorList>
            <person name="Tassone E.E."/>
        </authorList>
    </citation>
    <scope>NUCLEOTIDE SEQUENCE</scope>
</reference>
<dbReference type="InterPro" id="IPR006612">
    <property type="entry name" value="THAP_Znf"/>
</dbReference>
<dbReference type="GO" id="GO:0008270">
    <property type="term" value="F:zinc ion binding"/>
    <property type="evidence" value="ECO:0007669"/>
    <property type="project" value="UniProtKB-KW"/>
</dbReference>
<evidence type="ECO:0000256" key="5">
    <source>
        <dbReference type="ARBA" id="ARBA00022833"/>
    </source>
</evidence>
<keyword evidence="4 12" id="KW-0863">Zinc-finger</keyword>
<dbReference type="InterPro" id="IPR038441">
    <property type="entry name" value="THAP_Znf_sf"/>
</dbReference>
<keyword evidence="9" id="KW-0804">Transcription</keyword>
<dbReference type="PANTHER" id="PTHR46600:SF1">
    <property type="entry name" value="THAP DOMAIN-CONTAINING PROTEIN 1"/>
    <property type="match status" value="1"/>
</dbReference>
<evidence type="ECO:0000259" key="13">
    <source>
        <dbReference type="PROSITE" id="PS50950"/>
    </source>
</evidence>
<protein>
    <recommendedName>
        <fullName evidence="13">THAP-type domain-containing protein</fullName>
    </recommendedName>
</protein>
<evidence type="ECO:0000313" key="14">
    <source>
        <dbReference type="EMBL" id="JAS19273.1"/>
    </source>
</evidence>
<dbReference type="InterPro" id="IPR048365">
    <property type="entry name" value="TNP-like_RNaseH_N"/>
</dbReference>
<keyword evidence="7" id="KW-0175">Coiled coil</keyword>
<dbReference type="AlphaFoldDB" id="A0A1B6D0X2"/>
<evidence type="ECO:0000256" key="1">
    <source>
        <dbReference type="ARBA" id="ARBA00004642"/>
    </source>
</evidence>
<keyword evidence="3" id="KW-0479">Metal-binding</keyword>
<accession>A0A1B6D0X2</accession>
<dbReference type="InterPro" id="IPR021896">
    <property type="entry name" value="THAP9-like_HTH"/>
</dbReference>
<dbReference type="EMBL" id="GEDC01018025">
    <property type="protein sequence ID" value="JAS19273.1"/>
    <property type="molecule type" value="Transcribed_RNA"/>
</dbReference>
<evidence type="ECO:0000256" key="8">
    <source>
        <dbReference type="ARBA" id="ARBA00023125"/>
    </source>
</evidence>
<name>A0A1B6D0X2_9HEMI</name>
<evidence type="ECO:0000256" key="11">
    <source>
        <dbReference type="ARBA" id="ARBA00023306"/>
    </source>
</evidence>
<dbReference type="GO" id="GO:0043565">
    <property type="term" value="F:sequence-specific DNA binding"/>
    <property type="evidence" value="ECO:0007669"/>
    <property type="project" value="InterPro"/>
</dbReference>
<keyword evidence="6" id="KW-0805">Transcription regulation</keyword>
<proteinExistence type="inferred from homology"/>
<evidence type="ECO:0000256" key="6">
    <source>
        <dbReference type="ARBA" id="ARBA00023015"/>
    </source>
</evidence>
<dbReference type="Gene3D" id="6.20.210.20">
    <property type="entry name" value="THAP domain"/>
    <property type="match status" value="1"/>
</dbReference>
<organism evidence="14">
    <name type="scientific">Clastoptera arizonana</name>
    <name type="common">Arizona spittle bug</name>
    <dbReference type="NCBI Taxonomy" id="38151"/>
    <lineage>
        <taxon>Eukaryota</taxon>
        <taxon>Metazoa</taxon>
        <taxon>Ecdysozoa</taxon>
        <taxon>Arthropoda</taxon>
        <taxon>Hexapoda</taxon>
        <taxon>Insecta</taxon>
        <taxon>Pterygota</taxon>
        <taxon>Neoptera</taxon>
        <taxon>Paraneoptera</taxon>
        <taxon>Hemiptera</taxon>
        <taxon>Auchenorrhyncha</taxon>
        <taxon>Cercopoidea</taxon>
        <taxon>Clastopteridae</taxon>
        <taxon>Clastoptera</taxon>
    </lineage>
</organism>
<keyword evidence="8 12" id="KW-0238">DNA-binding</keyword>
<evidence type="ECO:0000256" key="2">
    <source>
        <dbReference type="ARBA" id="ARBA00006177"/>
    </source>
</evidence>
<comment type="similarity">
    <text evidence="2">Belongs to the THAP1 family.</text>
</comment>
<keyword evidence="5" id="KW-0862">Zinc</keyword>
<evidence type="ECO:0000256" key="4">
    <source>
        <dbReference type="ARBA" id="ARBA00022771"/>
    </source>
</evidence>
<gene>
    <name evidence="14" type="ORF">g.14223</name>
</gene>
<dbReference type="SMART" id="SM00980">
    <property type="entry name" value="THAP"/>
    <property type="match status" value="1"/>
</dbReference>
<dbReference type="SUPFAM" id="SSF57716">
    <property type="entry name" value="Glucocorticoid receptor-like (DNA-binding domain)"/>
    <property type="match status" value="1"/>
</dbReference>
<dbReference type="Pfam" id="PF21787">
    <property type="entry name" value="TNP-like_RNaseH_N"/>
    <property type="match status" value="1"/>
</dbReference>
<keyword evidence="11" id="KW-0131">Cell cycle</keyword>
<dbReference type="GO" id="GO:0005654">
    <property type="term" value="C:nucleoplasm"/>
    <property type="evidence" value="ECO:0007669"/>
    <property type="project" value="UniProtKB-SubCell"/>
</dbReference>
<dbReference type="PROSITE" id="PS50950">
    <property type="entry name" value="ZF_THAP"/>
    <property type="match status" value="1"/>
</dbReference>
<dbReference type="PANTHER" id="PTHR46600">
    <property type="entry name" value="THAP DOMAIN-CONTAINING"/>
    <property type="match status" value="1"/>
</dbReference>